<dbReference type="VEuPathDB" id="FungiDB:I303_08484"/>
<dbReference type="GeneID" id="28972183"/>
<evidence type="ECO:0000256" key="2">
    <source>
        <dbReference type="RuleBase" id="RU003457"/>
    </source>
</evidence>
<reference evidence="4" key="1">
    <citation type="submission" date="2013-07" db="EMBL/GenBank/DDBJ databases">
        <title>The Genome Sequence of Cryptococcus dejecticola CBS10117.</title>
        <authorList>
            <consortium name="The Broad Institute Genome Sequencing Platform"/>
            <person name="Cuomo C."/>
            <person name="Litvintseva A."/>
            <person name="Chen Y."/>
            <person name="Heitman J."/>
            <person name="Sun S."/>
            <person name="Springer D."/>
            <person name="Dromer F."/>
            <person name="Young S.K."/>
            <person name="Zeng Q."/>
            <person name="Gargeya S."/>
            <person name="Fitzgerald M."/>
            <person name="Abouelleil A."/>
            <person name="Alvarado L."/>
            <person name="Berlin A.M."/>
            <person name="Chapman S.B."/>
            <person name="Dewar J."/>
            <person name="Goldberg J."/>
            <person name="Griggs A."/>
            <person name="Gujja S."/>
            <person name="Hansen M."/>
            <person name="Howarth C."/>
            <person name="Imamovic A."/>
            <person name="Larimer J."/>
            <person name="McCowan C."/>
            <person name="Murphy C."/>
            <person name="Pearson M."/>
            <person name="Priest M."/>
            <person name="Roberts A."/>
            <person name="Saif S."/>
            <person name="Shea T."/>
            <person name="Sykes S."/>
            <person name="Wortman J."/>
            <person name="Nusbaum C."/>
            <person name="Birren B."/>
        </authorList>
    </citation>
    <scope>NUCLEOTIDE SEQUENCE [LARGE SCALE GENOMIC DNA]</scope>
    <source>
        <strain evidence="4">CBS 10117</strain>
    </source>
</reference>
<dbReference type="STRING" id="1296121.A0A1A5ZTG5"/>
<dbReference type="CDD" id="cd02910">
    <property type="entry name" value="cupin_Yhhw_N"/>
    <property type="match status" value="1"/>
</dbReference>
<dbReference type="InterPro" id="IPR003829">
    <property type="entry name" value="Pirin_N_dom"/>
</dbReference>
<protein>
    <submittedName>
        <fullName evidence="4">Pirin</fullName>
    </submittedName>
</protein>
<evidence type="ECO:0000313" key="6">
    <source>
        <dbReference type="Proteomes" id="UP000078595"/>
    </source>
</evidence>
<reference evidence="5" key="3">
    <citation type="submission" date="2024-02" db="EMBL/GenBank/DDBJ databases">
        <title>Comparative genomics of Cryptococcus and Kwoniella reveals pathogenesis evolution and contrasting modes of karyotype evolution via chromosome fusion or intercentromeric recombination.</title>
        <authorList>
            <person name="Coelho M.A."/>
            <person name="David-Palma M."/>
            <person name="Shea T."/>
            <person name="Bowers K."/>
            <person name="McGinley-Smith S."/>
            <person name="Mohammad A.W."/>
            <person name="Gnirke A."/>
            <person name="Yurkov A.M."/>
            <person name="Nowrousian M."/>
            <person name="Sun S."/>
            <person name="Cuomo C.A."/>
            <person name="Heitman J."/>
        </authorList>
    </citation>
    <scope>NUCLEOTIDE SEQUENCE</scope>
    <source>
        <strain evidence="5">CBS 10117</strain>
    </source>
</reference>
<dbReference type="RefSeq" id="XP_018258944.1">
    <property type="nucleotide sequence ID" value="XM_018411743.1"/>
</dbReference>
<dbReference type="InterPro" id="IPR011051">
    <property type="entry name" value="RmlC_Cupin_sf"/>
</dbReference>
<feature type="domain" description="Pirin N-terminal" evidence="3">
    <location>
        <begin position="7"/>
        <end position="119"/>
    </location>
</feature>
<organism evidence="4">
    <name type="scientific">Kwoniella dejecticola CBS 10117</name>
    <dbReference type="NCBI Taxonomy" id="1296121"/>
    <lineage>
        <taxon>Eukaryota</taxon>
        <taxon>Fungi</taxon>
        <taxon>Dikarya</taxon>
        <taxon>Basidiomycota</taxon>
        <taxon>Agaricomycotina</taxon>
        <taxon>Tremellomycetes</taxon>
        <taxon>Tremellales</taxon>
        <taxon>Cryptococcaceae</taxon>
        <taxon>Kwoniella</taxon>
    </lineage>
</organism>
<evidence type="ECO:0000259" key="3">
    <source>
        <dbReference type="Pfam" id="PF02678"/>
    </source>
</evidence>
<evidence type="ECO:0000313" key="5">
    <source>
        <dbReference type="EMBL" id="WWC64266.1"/>
    </source>
</evidence>
<dbReference type="EMBL" id="KI894038">
    <property type="protein sequence ID" value="OBR81102.1"/>
    <property type="molecule type" value="Genomic_DNA"/>
</dbReference>
<dbReference type="SUPFAM" id="SSF51182">
    <property type="entry name" value="RmlC-like cupins"/>
    <property type="match status" value="1"/>
</dbReference>
<dbReference type="PANTHER" id="PTHR43212:SF3">
    <property type="entry name" value="QUERCETIN 2,3-DIOXYGENASE"/>
    <property type="match status" value="1"/>
</dbReference>
<dbReference type="Gene3D" id="2.60.120.10">
    <property type="entry name" value="Jelly Rolls"/>
    <property type="match status" value="2"/>
</dbReference>
<dbReference type="KEGG" id="kdj:28972183"/>
<proteinExistence type="inferred from homology"/>
<dbReference type="EMBL" id="CP144537">
    <property type="protein sequence ID" value="WWC64266.1"/>
    <property type="molecule type" value="Genomic_DNA"/>
</dbReference>
<dbReference type="InterPro" id="IPR014710">
    <property type="entry name" value="RmlC-like_jellyroll"/>
</dbReference>
<evidence type="ECO:0000256" key="1">
    <source>
        <dbReference type="ARBA" id="ARBA00008416"/>
    </source>
</evidence>
<dbReference type="AlphaFoldDB" id="A0A1A5ZTG5"/>
<name>A0A1A5ZTG5_9TREE</name>
<dbReference type="Proteomes" id="UP000078595">
    <property type="component" value="Chromosome 8"/>
</dbReference>
<comment type="similarity">
    <text evidence="1 2">Belongs to the pirin family.</text>
</comment>
<dbReference type="OrthoDB" id="10261807at2759"/>
<accession>A0A1A5ZTG5</accession>
<dbReference type="PANTHER" id="PTHR43212">
    <property type="entry name" value="QUERCETIN 2,3-DIOXYGENASE"/>
    <property type="match status" value="1"/>
</dbReference>
<reference evidence="5" key="2">
    <citation type="submission" date="2013-07" db="EMBL/GenBank/DDBJ databases">
        <authorList>
            <consortium name="The Broad Institute Genome Sequencing Platform"/>
            <person name="Cuomo C."/>
            <person name="Litvintseva A."/>
            <person name="Chen Y."/>
            <person name="Heitman J."/>
            <person name="Sun S."/>
            <person name="Springer D."/>
            <person name="Dromer F."/>
            <person name="Young S.K."/>
            <person name="Zeng Q."/>
            <person name="Gargeya S."/>
            <person name="Fitzgerald M."/>
            <person name="Abouelleil A."/>
            <person name="Alvarado L."/>
            <person name="Berlin A.M."/>
            <person name="Chapman S.B."/>
            <person name="Dewar J."/>
            <person name="Goldberg J."/>
            <person name="Griggs A."/>
            <person name="Gujja S."/>
            <person name="Hansen M."/>
            <person name="Howarth C."/>
            <person name="Imamovic A."/>
            <person name="Larimer J."/>
            <person name="McCowan C."/>
            <person name="Murphy C."/>
            <person name="Pearson M."/>
            <person name="Priest M."/>
            <person name="Roberts A."/>
            <person name="Saif S."/>
            <person name="Shea T."/>
            <person name="Sykes S."/>
            <person name="Wortman J."/>
            <person name="Nusbaum C."/>
            <person name="Birren B."/>
        </authorList>
    </citation>
    <scope>NUCLEOTIDE SEQUENCE</scope>
    <source>
        <strain evidence="5">CBS 10117</strain>
    </source>
</reference>
<sequence length="275" mass="30530">MQFKFRASEDRGGADHGWLKTFHTFSFASYYHPQYEQFGCLRVINEDRVAPKTGFPTHPHREAEIFSYIISGELSHKDTMGNVETMKRGDIQMTSGGTGIAHSEYNDHPTNPVHFLQIWALPNKRGLEPKYLTRHFTDERKKDRLAHIVAPVGYEGVQEVRECEGLTPIHAPLHFFASLLSPSKSVTHTLLPSINGKATKKLYIQLIQSSGYNTESAAKDGKNGPLVQISSGAQSAKLGEGDGVFITSGKTGEEVIIENVGNRVGEVVVFEMDDE</sequence>
<dbReference type="Pfam" id="PF02678">
    <property type="entry name" value="Pirin"/>
    <property type="match status" value="1"/>
</dbReference>
<evidence type="ECO:0000313" key="4">
    <source>
        <dbReference type="EMBL" id="OBR81102.1"/>
    </source>
</evidence>
<dbReference type="InterPro" id="IPR012093">
    <property type="entry name" value="Pirin"/>
</dbReference>
<keyword evidence="6" id="KW-1185">Reference proteome</keyword>
<gene>
    <name evidence="4" type="ORF">I303_08484</name>
    <name evidence="5" type="ORF">I303_106876</name>
</gene>